<evidence type="ECO:0000313" key="5">
    <source>
        <dbReference type="Proteomes" id="UP000181917"/>
    </source>
</evidence>
<feature type="transmembrane region" description="Helical" evidence="2">
    <location>
        <begin position="203"/>
        <end position="225"/>
    </location>
</feature>
<comment type="similarity">
    <text evidence="1">Belongs to the EamA transporter family.</text>
</comment>
<feature type="domain" description="EamA" evidence="3">
    <location>
        <begin position="2"/>
        <end position="133"/>
    </location>
</feature>
<keyword evidence="2" id="KW-0472">Membrane</keyword>
<feature type="transmembrane region" description="Helical" evidence="2">
    <location>
        <begin position="231"/>
        <end position="251"/>
    </location>
</feature>
<dbReference type="SUPFAM" id="SSF103481">
    <property type="entry name" value="Multidrug resistance efflux transporter EmrE"/>
    <property type="match status" value="2"/>
</dbReference>
<dbReference type="GO" id="GO:0016020">
    <property type="term" value="C:membrane"/>
    <property type="evidence" value="ECO:0007669"/>
    <property type="project" value="InterPro"/>
</dbReference>
<dbReference type="STRING" id="37928.SAMN04489742_1235"/>
<feature type="transmembrane region" description="Helical" evidence="2">
    <location>
        <begin position="62"/>
        <end position="82"/>
    </location>
</feature>
<gene>
    <name evidence="4" type="ORF">SAMN04489742_1235</name>
</gene>
<dbReference type="AlphaFoldDB" id="A0A1H1B4C1"/>
<proteinExistence type="inferred from homology"/>
<feature type="transmembrane region" description="Helical" evidence="2">
    <location>
        <begin position="171"/>
        <end position="191"/>
    </location>
</feature>
<keyword evidence="2" id="KW-0812">Transmembrane</keyword>
<dbReference type="RefSeq" id="WP_074699672.1">
    <property type="nucleotide sequence ID" value="NZ_CP018863.1"/>
</dbReference>
<evidence type="ECO:0000256" key="1">
    <source>
        <dbReference type="ARBA" id="ARBA00007362"/>
    </source>
</evidence>
<name>A0A1H1B4C1_9MICC</name>
<feature type="transmembrane region" description="Helical" evidence="2">
    <location>
        <begin position="6"/>
        <end position="24"/>
    </location>
</feature>
<accession>A0A1H1B4C1</accession>
<keyword evidence="2" id="KW-1133">Transmembrane helix</keyword>
<dbReference type="KEGG" id="acry:AC20117_11175"/>
<reference evidence="4 5" key="1">
    <citation type="submission" date="2016-10" db="EMBL/GenBank/DDBJ databases">
        <authorList>
            <person name="de Groot N.N."/>
        </authorList>
    </citation>
    <scope>NUCLEOTIDE SEQUENCE [LARGE SCALE GENOMIC DNA]</scope>
    <source>
        <strain evidence="4 5">DSM 20117</strain>
    </source>
</reference>
<dbReference type="Gene3D" id="1.10.3730.20">
    <property type="match status" value="1"/>
</dbReference>
<dbReference type="InterPro" id="IPR037185">
    <property type="entry name" value="EmrE-like"/>
</dbReference>
<feature type="transmembrane region" description="Helical" evidence="2">
    <location>
        <begin position="31"/>
        <end position="50"/>
    </location>
</feature>
<dbReference type="Proteomes" id="UP000181917">
    <property type="component" value="Unassembled WGS sequence"/>
</dbReference>
<feature type="transmembrane region" description="Helical" evidence="2">
    <location>
        <begin position="116"/>
        <end position="134"/>
    </location>
</feature>
<dbReference type="InterPro" id="IPR000620">
    <property type="entry name" value="EamA_dom"/>
</dbReference>
<dbReference type="EMBL" id="FNKH01000002">
    <property type="protein sequence ID" value="SDQ46779.1"/>
    <property type="molecule type" value="Genomic_DNA"/>
</dbReference>
<evidence type="ECO:0000313" key="4">
    <source>
        <dbReference type="EMBL" id="SDQ46779.1"/>
    </source>
</evidence>
<evidence type="ECO:0000259" key="3">
    <source>
        <dbReference type="Pfam" id="PF00892"/>
    </source>
</evidence>
<keyword evidence="5" id="KW-1185">Reference proteome</keyword>
<feature type="transmembrane region" description="Helical" evidence="2">
    <location>
        <begin position="146"/>
        <end position="165"/>
    </location>
</feature>
<organism evidence="4 5">
    <name type="scientific">Crystallibacter crystallopoietes</name>
    <dbReference type="NCBI Taxonomy" id="37928"/>
    <lineage>
        <taxon>Bacteria</taxon>
        <taxon>Bacillati</taxon>
        <taxon>Actinomycetota</taxon>
        <taxon>Actinomycetes</taxon>
        <taxon>Micrococcales</taxon>
        <taxon>Micrococcaceae</taxon>
        <taxon>Crystallibacter</taxon>
    </lineage>
</organism>
<evidence type="ECO:0000256" key="2">
    <source>
        <dbReference type="SAM" id="Phobius"/>
    </source>
</evidence>
<sequence length="279" mass="28239">MAILFALGSAFFYGVADFVGGLLSRWADPTTIALIGQFGALLLSLAAAPFFPAPSVELADLIWGAVSGIGTGMGMVFLYRGLSHGSMSVVVPFVAVGGTALPVLIGVTVLGDRPTVPAWLGIVLAIPALWLISVTKNGPQGSRAAGTLDALFSSIGIALQYIALAQAGAEAGLWPIVAGRVAAALAILPLARPSSAKLRGIGTRTVLAAALTGGMAALALTLYMLAAQLQLMSIAVVLSSLYPVLPVVLGITVLGERLTVRQLVGLLSAGAAVGLITWS</sequence>
<feature type="transmembrane region" description="Helical" evidence="2">
    <location>
        <begin position="89"/>
        <end position="110"/>
    </location>
</feature>
<protein>
    <submittedName>
        <fullName evidence="4">Glucose uptake protein GlcU</fullName>
    </submittedName>
</protein>
<dbReference type="Pfam" id="PF00892">
    <property type="entry name" value="EamA"/>
    <property type="match status" value="1"/>
</dbReference>
<dbReference type="OrthoDB" id="68076at2"/>